<keyword evidence="3" id="KW-1185">Reference proteome</keyword>
<reference evidence="3" key="1">
    <citation type="journal article" date="2020" name="Nat. Commun.">
        <title>Genome assembly of wild tea tree DASZ reveals pedigree and selection history of tea varieties.</title>
        <authorList>
            <person name="Zhang W."/>
            <person name="Zhang Y."/>
            <person name="Qiu H."/>
            <person name="Guo Y."/>
            <person name="Wan H."/>
            <person name="Zhang X."/>
            <person name="Scossa F."/>
            <person name="Alseekh S."/>
            <person name="Zhang Q."/>
            <person name="Wang P."/>
            <person name="Xu L."/>
            <person name="Schmidt M.H."/>
            <person name="Jia X."/>
            <person name="Li D."/>
            <person name="Zhu A."/>
            <person name="Guo F."/>
            <person name="Chen W."/>
            <person name="Ni D."/>
            <person name="Usadel B."/>
            <person name="Fernie A.R."/>
            <person name="Wen W."/>
        </authorList>
    </citation>
    <scope>NUCLEOTIDE SEQUENCE [LARGE SCALE GENOMIC DNA]</scope>
    <source>
        <strain evidence="3">cv. G240</strain>
    </source>
</reference>
<dbReference type="PANTHER" id="PTHR27006">
    <property type="entry name" value="PROMASTIGOTE SURFACE ANTIGEN PROTEIN PSA"/>
    <property type="match status" value="1"/>
</dbReference>
<dbReference type="AlphaFoldDB" id="A0A7J7HCZ8"/>
<organism evidence="2 3">
    <name type="scientific">Camellia sinensis</name>
    <name type="common">Tea plant</name>
    <name type="synonym">Thea sinensis</name>
    <dbReference type="NCBI Taxonomy" id="4442"/>
    <lineage>
        <taxon>Eukaryota</taxon>
        <taxon>Viridiplantae</taxon>
        <taxon>Streptophyta</taxon>
        <taxon>Embryophyta</taxon>
        <taxon>Tracheophyta</taxon>
        <taxon>Spermatophyta</taxon>
        <taxon>Magnoliopsida</taxon>
        <taxon>eudicotyledons</taxon>
        <taxon>Gunneridae</taxon>
        <taxon>Pentapetalae</taxon>
        <taxon>asterids</taxon>
        <taxon>Ericales</taxon>
        <taxon>Theaceae</taxon>
        <taxon>Camellia</taxon>
    </lineage>
</organism>
<comment type="caution">
    <text evidence="2">The sequence shown here is derived from an EMBL/GenBank/DDBJ whole genome shotgun (WGS) entry which is preliminary data.</text>
</comment>
<reference evidence="2 3" key="2">
    <citation type="submission" date="2020-07" db="EMBL/GenBank/DDBJ databases">
        <title>Genome assembly of wild tea tree DASZ reveals pedigree and selection history of tea varieties.</title>
        <authorList>
            <person name="Zhang W."/>
        </authorList>
    </citation>
    <scope>NUCLEOTIDE SEQUENCE [LARGE SCALE GENOMIC DNA]</scope>
    <source>
        <strain evidence="3">cv. G240</strain>
        <tissue evidence="2">Leaf</tissue>
    </source>
</reference>
<evidence type="ECO:0000259" key="1">
    <source>
        <dbReference type="Pfam" id="PF11883"/>
    </source>
</evidence>
<dbReference type="PANTHER" id="PTHR27006:SF586">
    <property type="entry name" value="CYSTEINE-RICH RECEPTOR-LIKE PROTEIN KINASE 10"/>
    <property type="match status" value="1"/>
</dbReference>
<proteinExistence type="predicted"/>
<evidence type="ECO:0000313" key="3">
    <source>
        <dbReference type="Proteomes" id="UP000593564"/>
    </source>
</evidence>
<dbReference type="EMBL" id="JACBKZ010000005">
    <property type="protein sequence ID" value="KAF5950495.1"/>
    <property type="molecule type" value="Genomic_DNA"/>
</dbReference>
<dbReference type="Proteomes" id="UP000593564">
    <property type="component" value="Unassembled WGS sequence"/>
</dbReference>
<accession>A0A7J7HCZ8</accession>
<protein>
    <recommendedName>
        <fullName evidence="1">S-locus receptor kinase C-terminal domain-containing protein</fullName>
    </recommendedName>
</protein>
<name>A0A7J7HCZ8_CAMSI</name>
<dbReference type="InterPro" id="IPR021820">
    <property type="entry name" value="S-locus_recpt_kinase_C"/>
</dbReference>
<feature type="domain" description="S-locus receptor kinase C-terminal" evidence="1">
    <location>
        <begin position="44"/>
        <end position="89"/>
    </location>
</feature>
<dbReference type="GO" id="GO:0004674">
    <property type="term" value="F:protein serine/threonine kinase activity"/>
    <property type="evidence" value="ECO:0007669"/>
    <property type="project" value="InterPro"/>
</dbReference>
<sequence length="89" mass="9605">MDPILVQSCVASEVLKCIHIGLLCVQEDAADRPNMSFVVVMLGSDTVILPQPKQPAFSVGRQVLELAQCSQNLDVPSVNEITISDVSPR</sequence>
<dbReference type="Pfam" id="PF11883">
    <property type="entry name" value="DUF3403"/>
    <property type="match status" value="1"/>
</dbReference>
<evidence type="ECO:0000313" key="2">
    <source>
        <dbReference type="EMBL" id="KAF5950495.1"/>
    </source>
</evidence>
<gene>
    <name evidence="2" type="ORF">HYC85_012488</name>
</gene>